<evidence type="ECO:0000256" key="2">
    <source>
        <dbReference type="SAM" id="Phobius"/>
    </source>
</evidence>
<keyword evidence="2" id="KW-0472">Membrane</keyword>
<keyword evidence="2" id="KW-0812">Transmembrane</keyword>
<comment type="caution">
    <text evidence="3">The sequence shown here is derived from an EMBL/GenBank/DDBJ whole genome shotgun (WGS) entry which is preliminary data.</text>
</comment>
<keyword evidence="2" id="KW-1133">Transmembrane helix</keyword>
<evidence type="ECO:0000313" key="4">
    <source>
        <dbReference type="Proteomes" id="UP000004946"/>
    </source>
</evidence>
<feature type="transmembrane region" description="Helical" evidence="2">
    <location>
        <begin position="255"/>
        <end position="273"/>
    </location>
</feature>
<proteinExistence type="predicted"/>
<keyword evidence="1" id="KW-0175">Coiled coil</keyword>
<sequence>MAYMDYVRLEQARWDLVGRAESPFPGDADEVAEMAAHYGILHDSFARMSGILNGLDAEDGLKGEWAKKLNEDLDSSMKGEFRQWASVFGVMRSELRSWAGQLQFYCPLAASYIKAAEDAQIDKDRIGWKVDAAQQEVNLRRRVSDSMVRDSQASQADKAKAKRDLESAQDDLSAYRKAVSTAEETIAEQKRLIDALACDYETDARRHANAIRSLDMPARLKGLDAFYYSAAWQFVSSALKIASVVLTIACFAFPGVGWLAALSAGVGVAQWMMSTVEHSKKDIGDAEYWTSTFFAFYPLSEEYRLLSKSHLLILPFGVRLFSVKAANVKGSSTLSKGRTGVREAPCTDSISLMPLRGSRRG</sequence>
<accession>E6K0I7</accession>
<organism evidence="3 4">
    <name type="scientific">Parascardovia denticolens DSM 10105 = JCM 12538</name>
    <dbReference type="NCBI Taxonomy" id="864564"/>
    <lineage>
        <taxon>Bacteria</taxon>
        <taxon>Bacillati</taxon>
        <taxon>Actinomycetota</taxon>
        <taxon>Actinomycetes</taxon>
        <taxon>Bifidobacteriales</taxon>
        <taxon>Bifidobacteriaceae</taxon>
        <taxon>Parascardovia</taxon>
    </lineage>
</organism>
<dbReference type="PATRIC" id="fig|864564.6.peg.1384"/>
<dbReference type="Proteomes" id="UP000004946">
    <property type="component" value="Chromosome"/>
</dbReference>
<name>E6K0I7_PARDN</name>
<protein>
    <submittedName>
        <fullName evidence="3">Uncharacterized protein</fullName>
    </submittedName>
</protein>
<evidence type="ECO:0000313" key="3">
    <source>
        <dbReference type="EMBL" id="EFT83325.1"/>
    </source>
</evidence>
<reference evidence="3 4" key="1">
    <citation type="submission" date="2010-12" db="EMBL/GenBank/DDBJ databases">
        <authorList>
            <person name="Muzny D."/>
            <person name="Qin X."/>
            <person name="Buhay C."/>
            <person name="Dugan-Rocha S."/>
            <person name="Ding Y."/>
            <person name="Chen G."/>
            <person name="Hawes A."/>
            <person name="Holder M."/>
            <person name="Jhangiani S."/>
            <person name="Johnson A."/>
            <person name="Khan Z."/>
            <person name="Li Z."/>
            <person name="Liu W."/>
            <person name="Liu X."/>
            <person name="Perez L."/>
            <person name="Shen H."/>
            <person name="Wang Q."/>
            <person name="Watt J."/>
            <person name="Xi L."/>
            <person name="Xin Y."/>
            <person name="Zhou J."/>
            <person name="Deng J."/>
            <person name="Jiang H."/>
            <person name="Liu Y."/>
            <person name="Qu J."/>
            <person name="Song X.-Z."/>
            <person name="Zhang L."/>
            <person name="Villasana D."/>
            <person name="Johnson A."/>
            <person name="Liu J."/>
            <person name="Liyanage D."/>
            <person name="Lorensuhewa L."/>
            <person name="Robinson T."/>
            <person name="Song A."/>
            <person name="Song B.-B."/>
            <person name="Dinh H."/>
            <person name="Thornton R."/>
            <person name="Coyle M."/>
            <person name="Francisco L."/>
            <person name="Jackson L."/>
            <person name="Javaid M."/>
            <person name="Korchina V."/>
            <person name="Kovar C."/>
            <person name="Mata R."/>
            <person name="Mathew T."/>
            <person name="Ngo R."/>
            <person name="Nguyen L."/>
            <person name="Nguyen N."/>
            <person name="Okwuonu G."/>
            <person name="Ongeri F."/>
            <person name="Pham C."/>
            <person name="Simmons D."/>
            <person name="Wilczek-Boney K."/>
            <person name="Hale W."/>
            <person name="Jakkamsetti A."/>
            <person name="Pham P."/>
            <person name="Ruth R."/>
            <person name="San Lucas F."/>
            <person name="Warren J."/>
            <person name="Zhang J."/>
            <person name="Zhao Z."/>
            <person name="Zhou C."/>
            <person name="Zhu D."/>
            <person name="Lee S."/>
            <person name="Bess C."/>
            <person name="Blankenburg K."/>
            <person name="Forbes L."/>
            <person name="Fu Q."/>
            <person name="Gubbala S."/>
            <person name="Hirani K."/>
            <person name="Jayaseelan J.C."/>
            <person name="Lara F."/>
            <person name="Munidasa M."/>
            <person name="Palculict T."/>
            <person name="Patil S."/>
            <person name="Pu L.-L."/>
            <person name="Saada N."/>
            <person name="Tang L."/>
            <person name="Weissenberger G."/>
            <person name="Zhu Y."/>
            <person name="Hemphill L."/>
            <person name="Shang Y."/>
            <person name="Youmans B."/>
            <person name="Ayvaz T."/>
            <person name="Ross M."/>
            <person name="Santibanez J."/>
            <person name="Aqrawi P."/>
            <person name="Gross S."/>
            <person name="Joshi V."/>
            <person name="Fowler G."/>
            <person name="Nazareth L."/>
            <person name="Reid J."/>
            <person name="Worley K."/>
            <person name="Petrosino J."/>
            <person name="Highlander S."/>
            <person name="Gibbs R."/>
        </authorList>
    </citation>
    <scope>NUCLEOTIDE SEQUENCE [LARGE SCALE GENOMIC DNA]</scope>
    <source>
        <strain evidence="3 4">DSM 10105</strain>
    </source>
</reference>
<dbReference type="EMBL" id="AEON01000001">
    <property type="protein sequence ID" value="EFT83325.1"/>
    <property type="molecule type" value="Genomic_DNA"/>
</dbReference>
<feature type="coiled-coil region" evidence="1">
    <location>
        <begin position="151"/>
        <end position="192"/>
    </location>
</feature>
<dbReference type="AlphaFoldDB" id="E6K0I7"/>
<keyword evidence="4" id="KW-1185">Reference proteome</keyword>
<evidence type="ECO:0000256" key="1">
    <source>
        <dbReference type="SAM" id="Coils"/>
    </source>
</evidence>
<gene>
    <name evidence="3" type="ORF">HMPREF0620_0330</name>
</gene>
<dbReference type="HOGENOM" id="CLU_766928_0_0_11"/>
<dbReference type="eggNOG" id="ENOG5034608">
    <property type="taxonomic scope" value="Bacteria"/>
</dbReference>
<dbReference type="KEGG" id="pdo:PSDT_1259"/>
<dbReference type="RefSeq" id="WP_006288755.1">
    <property type="nucleotide sequence ID" value="NZ_AP012333.1"/>
</dbReference>